<reference evidence="4" key="1">
    <citation type="submission" date="2016-10" db="EMBL/GenBank/DDBJ databases">
        <authorList>
            <person name="Varghese N."/>
            <person name="Submissions S."/>
        </authorList>
    </citation>
    <scope>NUCLEOTIDE SEQUENCE [LARGE SCALE GENOMIC DNA]</scope>
    <source>
        <strain evidence="4">DSM 17038</strain>
    </source>
</reference>
<dbReference type="EMBL" id="FOOX01000014">
    <property type="protein sequence ID" value="SFH03008.1"/>
    <property type="molecule type" value="Genomic_DNA"/>
</dbReference>
<gene>
    <name evidence="3" type="ORF">SAMN05660649_03567</name>
</gene>
<dbReference type="AlphaFoldDB" id="A0A1I2WNR1"/>
<keyword evidence="4" id="KW-1185">Reference proteome</keyword>
<sequence length="272" mass="29658">MTHATGLKYLKNGCLPLMWCPGCGHGITLGNMLRAFEELDFTNENTVVVTGIGCWGKSDDYLVTNALHTTHGRALAFATGVKAYNPKLNVVVLMGDGDGVTIGGNHFIHAARRNIDLTAIIVNNYNYGMTGGQASATTPSDSRTSTTVYGNPERELDVCALAEAAGANYVARGTVYHGWDLKNLMKEGLSRKGFSLIEVVSPCPTHFGRNNNMKVAVKMLNWLKEKGVTKEKYAQLTDPQKDGYFVIGKLVDKDAPDFNTRYEEIRARAMGS</sequence>
<feature type="domain" description="Thiamine pyrophosphate enzyme TPP-binding" evidence="2">
    <location>
        <begin position="59"/>
        <end position="199"/>
    </location>
</feature>
<evidence type="ECO:0000259" key="2">
    <source>
        <dbReference type="Pfam" id="PF02775"/>
    </source>
</evidence>
<evidence type="ECO:0000313" key="4">
    <source>
        <dbReference type="Proteomes" id="UP000199337"/>
    </source>
</evidence>
<dbReference type="SUPFAM" id="SSF52518">
    <property type="entry name" value="Thiamin diphosphate-binding fold (THDP-binding)"/>
    <property type="match status" value="1"/>
</dbReference>
<dbReference type="PANTHER" id="PTHR48084">
    <property type="entry name" value="2-OXOGLUTARATE OXIDOREDUCTASE SUBUNIT KORB-RELATED"/>
    <property type="match status" value="1"/>
</dbReference>
<proteinExistence type="predicted"/>
<dbReference type="InterPro" id="IPR011766">
    <property type="entry name" value="TPP_enzyme_TPP-bd"/>
</dbReference>
<dbReference type="PANTHER" id="PTHR48084:SF1">
    <property type="entry name" value="2-OXOGLUTARATE SYNTHASE SUBUNIT KORB"/>
    <property type="match status" value="1"/>
</dbReference>
<dbReference type="GO" id="GO:0016625">
    <property type="term" value="F:oxidoreductase activity, acting on the aldehyde or oxo group of donors, iron-sulfur protein as acceptor"/>
    <property type="evidence" value="ECO:0007669"/>
    <property type="project" value="UniProtKB-ARBA"/>
</dbReference>
<dbReference type="InterPro" id="IPR029061">
    <property type="entry name" value="THDP-binding"/>
</dbReference>
<dbReference type="GO" id="GO:0030976">
    <property type="term" value="F:thiamine pyrophosphate binding"/>
    <property type="evidence" value="ECO:0007669"/>
    <property type="project" value="InterPro"/>
</dbReference>
<accession>A0A1I2WNR1</accession>
<keyword evidence="1" id="KW-0560">Oxidoreductase</keyword>
<dbReference type="GO" id="GO:0045333">
    <property type="term" value="P:cellular respiration"/>
    <property type="evidence" value="ECO:0007669"/>
    <property type="project" value="UniProtKB-ARBA"/>
</dbReference>
<evidence type="ECO:0000256" key="1">
    <source>
        <dbReference type="ARBA" id="ARBA00023002"/>
    </source>
</evidence>
<dbReference type="RefSeq" id="WP_238456524.1">
    <property type="nucleotide sequence ID" value="NZ_FOOX01000014.1"/>
</dbReference>
<dbReference type="Proteomes" id="UP000199337">
    <property type="component" value="Unassembled WGS sequence"/>
</dbReference>
<dbReference type="InterPro" id="IPR051457">
    <property type="entry name" value="2-oxoacid:Fd_oxidoreductase"/>
</dbReference>
<protein>
    <submittedName>
        <fullName evidence="3">2-oxoglutarate ferredoxin oxidoreductase subunit beta</fullName>
    </submittedName>
</protein>
<evidence type="ECO:0000313" key="3">
    <source>
        <dbReference type="EMBL" id="SFH03008.1"/>
    </source>
</evidence>
<dbReference type="Pfam" id="PF02775">
    <property type="entry name" value="TPP_enzyme_C"/>
    <property type="match status" value="1"/>
</dbReference>
<dbReference type="Gene3D" id="3.40.50.970">
    <property type="match status" value="1"/>
</dbReference>
<dbReference type="STRING" id="341036.SAMN05660649_03567"/>
<name>A0A1I2WNR1_9FIRM</name>
<organism evidence="3 4">
    <name type="scientific">Desulfotruncus arcticus DSM 17038</name>
    <dbReference type="NCBI Taxonomy" id="1121424"/>
    <lineage>
        <taxon>Bacteria</taxon>
        <taxon>Bacillati</taxon>
        <taxon>Bacillota</taxon>
        <taxon>Clostridia</taxon>
        <taxon>Eubacteriales</taxon>
        <taxon>Desulfallaceae</taxon>
        <taxon>Desulfotruncus</taxon>
    </lineage>
</organism>
<dbReference type="CDD" id="cd03375">
    <property type="entry name" value="TPP_OGFOR"/>
    <property type="match status" value="1"/>
</dbReference>